<dbReference type="EMBL" id="AMRA01000099">
    <property type="protein sequence ID" value="EKF22392.1"/>
    <property type="molecule type" value="Genomic_DNA"/>
</dbReference>
<comment type="caution">
    <text evidence="2">The sequence shown here is derived from an EMBL/GenBank/DDBJ whole genome shotgun (WGS) entry which is preliminary data.</text>
</comment>
<dbReference type="InterPro" id="IPR020311">
    <property type="entry name" value="Uncharacterised_Rv0898c"/>
</dbReference>
<dbReference type="eggNOG" id="ENOG5032YIY">
    <property type="taxonomic scope" value="Bacteria"/>
</dbReference>
<gene>
    <name evidence="2" type="ORF">C731_3620</name>
</gene>
<organism evidence="2 3">
    <name type="scientific">Mycolicibacterium hassiacum (strain DSM 44199 / CIP 105218 / JCM 12690 / 3849)</name>
    <name type="common">Mycobacterium hassiacum</name>
    <dbReference type="NCBI Taxonomy" id="1122247"/>
    <lineage>
        <taxon>Bacteria</taxon>
        <taxon>Bacillati</taxon>
        <taxon>Actinomycetota</taxon>
        <taxon>Actinomycetes</taxon>
        <taxon>Mycobacteriales</taxon>
        <taxon>Mycobacteriaceae</taxon>
        <taxon>Mycolicibacterium</taxon>
    </lineage>
</organism>
<proteinExistence type="predicted"/>
<dbReference type="PATRIC" id="fig|1122247.3.peg.3474"/>
<dbReference type="RefSeq" id="WP_005630020.1">
    <property type="nucleotide sequence ID" value="NZ_AMRA01000099.1"/>
</dbReference>
<dbReference type="Pfam" id="PF10944">
    <property type="entry name" value="DUF2630"/>
    <property type="match status" value="1"/>
</dbReference>
<dbReference type="Proteomes" id="UP000006265">
    <property type="component" value="Unassembled WGS sequence"/>
</dbReference>
<protein>
    <submittedName>
        <fullName evidence="2">Uncharacterized protein</fullName>
    </submittedName>
</protein>
<name>K5BDS7_MYCHD</name>
<evidence type="ECO:0000313" key="2">
    <source>
        <dbReference type="EMBL" id="EKF22392.1"/>
    </source>
</evidence>
<dbReference type="OrthoDB" id="7376174at2"/>
<accession>K5BDS7</accession>
<feature type="compositionally biased region" description="Basic and acidic residues" evidence="1">
    <location>
        <begin position="60"/>
        <end position="75"/>
    </location>
</feature>
<evidence type="ECO:0000256" key="1">
    <source>
        <dbReference type="SAM" id="MobiDB-lite"/>
    </source>
</evidence>
<evidence type="ECO:0000313" key="3">
    <source>
        <dbReference type="Proteomes" id="UP000006265"/>
    </source>
</evidence>
<dbReference type="AlphaFoldDB" id="K5BDS7"/>
<reference evidence="2 3" key="1">
    <citation type="journal article" date="2012" name="J. Bacteriol.">
        <title>Genome sequence of Mycobacterium hassiacum DSM 44199, a rare source of heat-stable mycobacterial proteins.</title>
        <authorList>
            <person name="Tiago I."/>
            <person name="Maranha A."/>
            <person name="Mendes V."/>
            <person name="Alarico S."/>
            <person name="Moynihan P.J."/>
            <person name="Clarke A.J."/>
            <person name="Macedo-Ribeiro S."/>
            <person name="Pereira P.J."/>
            <person name="Empadinhas N."/>
        </authorList>
    </citation>
    <scope>NUCLEOTIDE SEQUENCE [LARGE SCALE GENOMIC DNA]</scope>
    <source>
        <strain evidence="3">DSM 44199 / CIP 105218 / JCM 12690 / 3849</strain>
    </source>
</reference>
<feature type="region of interest" description="Disordered" evidence="1">
    <location>
        <begin position="58"/>
        <end position="82"/>
    </location>
</feature>
<sequence length="82" mass="9895">MPKDQDILAAVHRLVAEEQELRDKLQHREIDKTEEHRRLREIEVQLDQCWDLLRQRRAKREVGDDPREARVRPGDQVEGYLN</sequence>
<dbReference type="STRING" id="1122247.GCA_000379865_02877"/>
<keyword evidence="3" id="KW-1185">Reference proteome</keyword>